<keyword evidence="4 8" id="KW-0808">Transferase</keyword>
<evidence type="ECO:0000256" key="2">
    <source>
        <dbReference type="ARBA" id="ARBA00012118"/>
    </source>
</evidence>
<comment type="similarity">
    <text evidence="1 8 12">Belongs to the thymidine kinase family.</text>
</comment>
<dbReference type="OrthoDB" id="9781579at2"/>
<accession>A0A0R2BLU9</accession>
<evidence type="ECO:0000313" key="14">
    <source>
        <dbReference type="Proteomes" id="UP000051813"/>
    </source>
</evidence>
<dbReference type="Gene3D" id="3.30.60.20">
    <property type="match status" value="1"/>
</dbReference>
<comment type="subcellular location">
    <subcellularLocation>
        <location evidence="8">Cytoplasm</location>
    </subcellularLocation>
</comment>
<evidence type="ECO:0000256" key="8">
    <source>
        <dbReference type="HAMAP-Rule" id="MF_00124"/>
    </source>
</evidence>
<dbReference type="EC" id="2.7.1.21" evidence="2 8"/>
<evidence type="ECO:0000256" key="3">
    <source>
        <dbReference type="ARBA" id="ARBA00022634"/>
    </source>
</evidence>
<evidence type="ECO:0000256" key="1">
    <source>
        <dbReference type="ARBA" id="ARBA00007587"/>
    </source>
</evidence>
<keyword evidence="8" id="KW-0862">Zinc</keyword>
<dbReference type="NCBIfam" id="NF003300">
    <property type="entry name" value="PRK04296.1-5"/>
    <property type="match status" value="1"/>
</dbReference>
<dbReference type="HAMAP" id="MF_00124">
    <property type="entry name" value="Thymidine_kinase"/>
    <property type="match status" value="1"/>
</dbReference>
<keyword evidence="5 8" id="KW-0547">Nucleotide-binding</keyword>
<keyword evidence="3 8" id="KW-0237">DNA synthesis</keyword>
<keyword evidence="14" id="KW-1185">Reference proteome</keyword>
<sequence>MAQLFFRYGAMNSGKTIDILKIAHNYEEENKSVLLMTSGVDSRDGVGYVASRIGLKRKADPIFAETNLFDRVKQTNPDASCVLIDEAQFLEKHHVLEAAQVVDELHIPVMTFGLKNDFRNELFEGSKYLLLYADKIEEIKTVCWFCHRKAIMNLRINNDRPVYEGDQIQIGGNESYYPVCREHYNHPLLNNIDNSLEGSN</sequence>
<reference evidence="13 14" key="1">
    <citation type="journal article" date="2015" name="Genome Announc.">
        <title>Expanding the biotechnology potential of lactobacilli through comparative genomics of 213 strains and associated genera.</title>
        <authorList>
            <person name="Sun Z."/>
            <person name="Harris H.M."/>
            <person name="McCann A."/>
            <person name="Guo C."/>
            <person name="Argimon S."/>
            <person name="Zhang W."/>
            <person name="Yang X."/>
            <person name="Jeffery I.B."/>
            <person name="Cooney J.C."/>
            <person name="Kagawa T.F."/>
            <person name="Liu W."/>
            <person name="Song Y."/>
            <person name="Salvetti E."/>
            <person name="Wrobel A."/>
            <person name="Rasinkangas P."/>
            <person name="Parkhill J."/>
            <person name="Rea M.C."/>
            <person name="O'Sullivan O."/>
            <person name="Ritari J."/>
            <person name="Douillard F.P."/>
            <person name="Paul Ross R."/>
            <person name="Yang R."/>
            <person name="Briner A.E."/>
            <person name="Felis G.E."/>
            <person name="de Vos W.M."/>
            <person name="Barrangou R."/>
            <person name="Klaenhammer T.R."/>
            <person name="Caufield P.W."/>
            <person name="Cui Y."/>
            <person name="Zhang H."/>
            <person name="O'Toole P.W."/>
        </authorList>
    </citation>
    <scope>NUCLEOTIDE SEQUENCE [LARGE SCALE GENOMIC DNA]</scope>
    <source>
        <strain evidence="13 14">DSM 20335</strain>
    </source>
</reference>
<evidence type="ECO:0000313" key="13">
    <source>
        <dbReference type="EMBL" id="KRM79877.1"/>
    </source>
</evidence>
<evidence type="ECO:0000256" key="7">
    <source>
        <dbReference type="ARBA" id="ARBA00022840"/>
    </source>
</evidence>
<dbReference type="Pfam" id="PF00265">
    <property type="entry name" value="TK"/>
    <property type="match status" value="1"/>
</dbReference>
<dbReference type="AlphaFoldDB" id="A0A0R2BLU9"/>
<keyword evidence="7 8" id="KW-0067">ATP-binding</keyword>
<feature type="binding site" evidence="8">
    <location>
        <position position="146"/>
    </location>
    <ligand>
        <name>Zn(2+)</name>
        <dbReference type="ChEBI" id="CHEBI:29105"/>
    </ligand>
</feature>
<dbReference type="NCBIfam" id="NF003299">
    <property type="entry name" value="PRK04296.1-4"/>
    <property type="match status" value="1"/>
</dbReference>
<dbReference type="PANTHER" id="PTHR11441">
    <property type="entry name" value="THYMIDINE KINASE"/>
    <property type="match status" value="1"/>
</dbReference>
<feature type="binding site" evidence="8">
    <location>
        <position position="180"/>
    </location>
    <ligand>
        <name>Zn(2+)</name>
        <dbReference type="ChEBI" id="CHEBI:29105"/>
    </ligand>
</feature>
<dbReference type="PIRSF" id="PIRSF035805">
    <property type="entry name" value="TK_cell"/>
    <property type="match status" value="1"/>
</dbReference>
<evidence type="ECO:0000256" key="12">
    <source>
        <dbReference type="RuleBase" id="RU004165"/>
    </source>
</evidence>
<protein>
    <recommendedName>
        <fullName evidence="2 8">Thymidine kinase</fullName>
        <ecNumber evidence="2 8">2.7.1.21</ecNumber>
    </recommendedName>
</protein>
<evidence type="ECO:0000256" key="4">
    <source>
        <dbReference type="ARBA" id="ARBA00022679"/>
    </source>
</evidence>
<dbReference type="InterPro" id="IPR020633">
    <property type="entry name" value="Thymidine_kinase_CS"/>
</dbReference>
<dbReference type="PATRIC" id="fig|1423738.3.peg.584"/>
<comment type="catalytic activity">
    <reaction evidence="8 11">
        <text>thymidine + ATP = dTMP + ADP + H(+)</text>
        <dbReference type="Rhea" id="RHEA:19129"/>
        <dbReference type="ChEBI" id="CHEBI:15378"/>
        <dbReference type="ChEBI" id="CHEBI:17748"/>
        <dbReference type="ChEBI" id="CHEBI:30616"/>
        <dbReference type="ChEBI" id="CHEBI:63528"/>
        <dbReference type="ChEBI" id="CHEBI:456216"/>
        <dbReference type="EC" id="2.7.1.21"/>
    </reaction>
</comment>
<dbReference type="RefSeq" id="WP_057753810.1">
    <property type="nucleotide sequence ID" value="NZ_AYYK01000001.1"/>
</dbReference>
<evidence type="ECO:0000256" key="11">
    <source>
        <dbReference type="RuleBase" id="RU000544"/>
    </source>
</evidence>
<feature type="binding site" evidence="10">
    <location>
        <position position="176"/>
    </location>
    <ligand>
        <name>substrate</name>
    </ligand>
</feature>
<feature type="binding site" evidence="8">
    <location>
        <position position="143"/>
    </location>
    <ligand>
        <name>Zn(2+)</name>
        <dbReference type="ChEBI" id="CHEBI:29105"/>
    </ligand>
</feature>
<feature type="binding site" evidence="8">
    <location>
        <position position="183"/>
    </location>
    <ligand>
        <name>Zn(2+)</name>
        <dbReference type="ChEBI" id="CHEBI:29105"/>
    </ligand>
</feature>
<proteinExistence type="inferred from homology"/>
<comment type="caution">
    <text evidence="13">The sequence shown here is derived from an EMBL/GenBank/DDBJ whole genome shotgun (WGS) entry which is preliminary data.</text>
</comment>
<organism evidence="13 14">
    <name type="scientific">Lapidilactobacillus dextrinicus DSM 20335</name>
    <dbReference type="NCBI Taxonomy" id="1423738"/>
    <lineage>
        <taxon>Bacteria</taxon>
        <taxon>Bacillati</taxon>
        <taxon>Bacillota</taxon>
        <taxon>Bacilli</taxon>
        <taxon>Lactobacillales</taxon>
        <taxon>Lactobacillaceae</taxon>
        <taxon>Lapidilactobacillus</taxon>
    </lineage>
</organism>
<dbReference type="Gene3D" id="3.40.50.300">
    <property type="entry name" value="P-loop containing nucleotide triphosphate hydrolases"/>
    <property type="match status" value="1"/>
</dbReference>
<keyword evidence="8" id="KW-0479">Metal-binding</keyword>
<dbReference type="GO" id="GO:0004797">
    <property type="term" value="F:thymidine kinase activity"/>
    <property type="evidence" value="ECO:0007669"/>
    <property type="project" value="UniProtKB-UniRule"/>
</dbReference>
<dbReference type="GO" id="GO:0005829">
    <property type="term" value="C:cytosol"/>
    <property type="evidence" value="ECO:0007669"/>
    <property type="project" value="TreeGrafter"/>
</dbReference>
<comment type="subunit">
    <text evidence="8">Homotetramer.</text>
</comment>
<dbReference type="InterPro" id="IPR001267">
    <property type="entry name" value="Thymidine_kinase"/>
</dbReference>
<dbReference type="EMBL" id="AYYK01000001">
    <property type="protein sequence ID" value="KRM79877.1"/>
    <property type="molecule type" value="Genomic_DNA"/>
</dbReference>
<feature type="binding site" evidence="8">
    <location>
        <begin position="9"/>
        <end position="16"/>
    </location>
    <ligand>
        <name>ATP</name>
        <dbReference type="ChEBI" id="CHEBI:30616"/>
    </ligand>
</feature>
<dbReference type="STRING" id="1423738.FC84_GL000575"/>
<keyword evidence="8" id="KW-0963">Cytoplasm</keyword>
<dbReference type="GO" id="GO:0008270">
    <property type="term" value="F:zinc ion binding"/>
    <property type="evidence" value="ECO:0007669"/>
    <property type="project" value="UniProtKB-UniRule"/>
</dbReference>
<evidence type="ECO:0000256" key="5">
    <source>
        <dbReference type="ARBA" id="ARBA00022741"/>
    </source>
</evidence>
<feature type="binding site" evidence="10">
    <location>
        <begin position="168"/>
        <end position="171"/>
    </location>
    <ligand>
        <name>substrate</name>
    </ligand>
</feature>
<dbReference type="PROSITE" id="PS00603">
    <property type="entry name" value="TK_CELLULAR_TYPE"/>
    <property type="match status" value="1"/>
</dbReference>
<evidence type="ECO:0000256" key="10">
    <source>
        <dbReference type="PIRSR" id="PIRSR035805-2"/>
    </source>
</evidence>
<dbReference type="SUPFAM" id="SSF57716">
    <property type="entry name" value="Glucocorticoid receptor-like (DNA-binding domain)"/>
    <property type="match status" value="1"/>
</dbReference>
<dbReference type="InterPro" id="IPR027417">
    <property type="entry name" value="P-loop_NTPase"/>
</dbReference>
<dbReference type="GO" id="GO:0046104">
    <property type="term" value="P:thymidine metabolic process"/>
    <property type="evidence" value="ECO:0007669"/>
    <property type="project" value="TreeGrafter"/>
</dbReference>
<keyword evidence="6 8" id="KW-0418">Kinase</keyword>
<gene>
    <name evidence="8" type="primary">tdk</name>
    <name evidence="13" type="ORF">FC84_GL000575</name>
</gene>
<dbReference type="GO" id="GO:0005524">
    <property type="term" value="F:ATP binding"/>
    <property type="evidence" value="ECO:0007669"/>
    <property type="project" value="UniProtKB-UniRule"/>
</dbReference>
<evidence type="ECO:0000256" key="6">
    <source>
        <dbReference type="ARBA" id="ARBA00022777"/>
    </source>
</evidence>
<dbReference type="PANTHER" id="PTHR11441:SF0">
    <property type="entry name" value="THYMIDINE KINASE, CYTOSOLIC"/>
    <property type="match status" value="1"/>
</dbReference>
<feature type="active site" description="Proton acceptor" evidence="8 9">
    <location>
        <position position="86"/>
    </location>
</feature>
<dbReference type="Proteomes" id="UP000051813">
    <property type="component" value="Unassembled WGS sequence"/>
</dbReference>
<name>A0A0R2BLU9_9LACO</name>
<evidence type="ECO:0000256" key="9">
    <source>
        <dbReference type="PIRSR" id="PIRSR035805-1"/>
    </source>
</evidence>
<dbReference type="SUPFAM" id="SSF52540">
    <property type="entry name" value="P-loop containing nucleoside triphosphate hydrolases"/>
    <property type="match status" value="1"/>
</dbReference>
<dbReference type="GO" id="GO:0071897">
    <property type="term" value="P:DNA biosynthetic process"/>
    <property type="evidence" value="ECO:0007669"/>
    <property type="project" value="UniProtKB-KW"/>
</dbReference>
<feature type="binding site" evidence="8">
    <location>
        <begin position="85"/>
        <end position="88"/>
    </location>
    <ligand>
        <name>ATP</name>
        <dbReference type="ChEBI" id="CHEBI:30616"/>
    </ligand>
</feature>